<feature type="transmembrane region" description="Helical" evidence="1">
    <location>
        <begin position="151"/>
        <end position="171"/>
    </location>
</feature>
<dbReference type="Pfam" id="PF12730">
    <property type="entry name" value="ABC2_membrane_4"/>
    <property type="match status" value="1"/>
</dbReference>
<feature type="transmembrane region" description="Helical" evidence="1">
    <location>
        <begin position="62"/>
        <end position="80"/>
    </location>
</feature>
<organism evidence="2 3">
    <name type="scientific">Paenibacillus faecis</name>
    <dbReference type="NCBI Taxonomy" id="862114"/>
    <lineage>
        <taxon>Bacteria</taxon>
        <taxon>Bacillati</taxon>
        <taxon>Bacillota</taxon>
        <taxon>Bacilli</taxon>
        <taxon>Bacillales</taxon>
        <taxon>Paenibacillaceae</taxon>
        <taxon>Paenibacillus</taxon>
    </lineage>
</organism>
<feature type="transmembrane region" description="Helical" evidence="1">
    <location>
        <begin position="206"/>
        <end position="224"/>
    </location>
</feature>
<comment type="caution">
    <text evidence="2">The sequence shown here is derived from an EMBL/GenBank/DDBJ whole genome shotgun (WGS) entry which is preliminary data.</text>
</comment>
<feature type="transmembrane region" description="Helical" evidence="1">
    <location>
        <begin position="176"/>
        <end position="194"/>
    </location>
</feature>
<protein>
    <submittedName>
        <fullName evidence="2">ABC transporter permease</fullName>
    </submittedName>
</protein>
<accession>A0A5D0CRJ7</accession>
<keyword evidence="3" id="KW-1185">Reference proteome</keyword>
<dbReference type="OrthoDB" id="9784784at2"/>
<feature type="transmembrane region" description="Helical" evidence="1">
    <location>
        <begin position="21"/>
        <end position="42"/>
    </location>
</feature>
<evidence type="ECO:0000256" key="1">
    <source>
        <dbReference type="SAM" id="Phobius"/>
    </source>
</evidence>
<name>A0A5D0CRJ7_9BACL</name>
<sequence>MEATGVLNLIKLELKKTKIGRSILGGFIASFLIMFFVIVVNYDGSEKPFTNYGDVLTSVDLFVSLTFIIYASVLLSKFIIDEYKNKSITVLFMYPIQRKKLLAAKIIIVVLFTFLFGIIGRVVAFYGFYVYNSFTHFIPGELPTSLLIEHGIRFLVNSAMYSCIALIPLYFGMRKYSVPTTIVSSILVAMALNANTGTEFTLSKIVIIPVIIAVLGLLVAYLAIRNVDTKDVA</sequence>
<proteinExistence type="predicted"/>
<keyword evidence="1" id="KW-0472">Membrane</keyword>
<keyword evidence="1" id="KW-0812">Transmembrane</keyword>
<feature type="transmembrane region" description="Helical" evidence="1">
    <location>
        <begin position="101"/>
        <end position="131"/>
    </location>
</feature>
<reference evidence="2 3" key="1">
    <citation type="submission" date="2019-08" db="EMBL/GenBank/DDBJ databases">
        <title>Genome sequencing of Paenibacillus faecis DSM 23593(T).</title>
        <authorList>
            <person name="Kook J.-K."/>
            <person name="Park S.-N."/>
            <person name="Lim Y.K."/>
        </authorList>
    </citation>
    <scope>NUCLEOTIDE SEQUENCE [LARGE SCALE GENOMIC DNA]</scope>
    <source>
        <strain evidence="2 3">DSM 23593</strain>
    </source>
</reference>
<keyword evidence="1" id="KW-1133">Transmembrane helix</keyword>
<dbReference type="AlphaFoldDB" id="A0A5D0CRJ7"/>
<gene>
    <name evidence="2" type="ORF">FRY98_19865</name>
</gene>
<evidence type="ECO:0000313" key="2">
    <source>
        <dbReference type="EMBL" id="TYA11407.1"/>
    </source>
</evidence>
<dbReference type="Proteomes" id="UP000325218">
    <property type="component" value="Unassembled WGS sequence"/>
</dbReference>
<dbReference type="EMBL" id="VSDO01000004">
    <property type="protein sequence ID" value="TYA11407.1"/>
    <property type="molecule type" value="Genomic_DNA"/>
</dbReference>
<evidence type="ECO:0000313" key="3">
    <source>
        <dbReference type="Proteomes" id="UP000325218"/>
    </source>
</evidence>